<dbReference type="RefSeq" id="XP_016244004.1">
    <property type="nucleotide sequence ID" value="XM_016399442.1"/>
</dbReference>
<sequence length="140" mass="14929">MLPLCNSRALVAYRIDRCLNLHLAGWCPNPTPASRRLGGKFLGPEMCSLVVDQGGPISPVSRDPADLAMIRHGSLTLGQSSASPRIILPPCTGGEGNMECVAFLQATARTAKAFCPFAVYAFHQHGSSAPVQVRSLLQDK</sequence>
<evidence type="ECO:0000313" key="1">
    <source>
        <dbReference type="EMBL" id="KIW23788.1"/>
    </source>
</evidence>
<dbReference type="HOGENOM" id="CLU_1834957_0_0_1"/>
<name>A0A0D2BXD0_9EURO</name>
<organism evidence="1 2">
    <name type="scientific">Cladophialophora immunda</name>
    <dbReference type="NCBI Taxonomy" id="569365"/>
    <lineage>
        <taxon>Eukaryota</taxon>
        <taxon>Fungi</taxon>
        <taxon>Dikarya</taxon>
        <taxon>Ascomycota</taxon>
        <taxon>Pezizomycotina</taxon>
        <taxon>Eurotiomycetes</taxon>
        <taxon>Chaetothyriomycetidae</taxon>
        <taxon>Chaetothyriales</taxon>
        <taxon>Herpotrichiellaceae</taxon>
        <taxon>Cladophialophora</taxon>
    </lineage>
</organism>
<reference evidence="1 2" key="1">
    <citation type="submission" date="2015-01" db="EMBL/GenBank/DDBJ databases">
        <title>The Genome Sequence of Cladophialophora immunda CBS83496.</title>
        <authorList>
            <consortium name="The Broad Institute Genomics Platform"/>
            <person name="Cuomo C."/>
            <person name="de Hoog S."/>
            <person name="Gorbushina A."/>
            <person name="Stielow B."/>
            <person name="Teixiera M."/>
            <person name="Abouelleil A."/>
            <person name="Chapman S.B."/>
            <person name="Priest M."/>
            <person name="Young S.K."/>
            <person name="Wortman J."/>
            <person name="Nusbaum C."/>
            <person name="Birren B."/>
        </authorList>
    </citation>
    <scope>NUCLEOTIDE SEQUENCE [LARGE SCALE GENOMIC DNA]</scope>
    <source>
        <strain evidence="1 2">CBS 83496</strain>
    </source>
</reference>
<dbReference type="EMBL" id="KN847046">
    <property type="protein sequence ID" value="KIW23788.1"/>
    <property type="molecule type" value="Genomic_DNA"/>
</dbReference>
<proteinExistence type="predicted"/>
<dbReference type="GeneID" id="27351155"/>
<keyword evidence="2" id="KW-1185">Reference proteome</keyword>
<accession>A0A0D2BXD0</accession>
<dbReference type="AlphaFoldDB" id="A0A0D2BXD0"/>
<dbReference type="Proteomes" id="UP000054466">
    <property type="component" value="Unassembled WGS sequence"/>
</dbReference>
<protein>
    <submittedName>
        <fullName evidence="1">Uncharacterized protein</fullName>
    </submittedName>
</protein>
<dbReference type="VEuPathDB" id="FungiDB:PV07_11961"/>
<evidence type="ECO:0000313" key="2">
    <source>
        <dbReference type="Proteomes" id="UP000054466"/>
    </source>
</evidence>
<gene>
    <name evidence="1" type="ORF">PV07_11961</name>
</gene>